<reference evidence="5" key="1">
    <citation type="submission" date="2018-05" db="EMBL/GenBank/DDBJ databases">
        <authorList>
            <person name="Lanie J.A."/>
            <person name="Ng W.-L."/>
            <person name="Kazmierczak K.M."/>
            <person name="Andrzejewski T.M."/>
            <person name="Davidsen T.M."/>
            <person name="Wayne K.J."/>
            <person name="Tettelin H."/>
            <person name="Glass J.I."/>
            <person name="Rusch D."/>
            <person name="Podicherti R."/>
            <person name="Tsui H.-C.T."/>
            <person name="Winkler M.E."/>
        </authorList>
    </citation>
    <scope>NUCLEOTIDE SEQUENCE</scope>
</reference>
<evidence type="ECO:0000259" key="4">
    <source>
        <dbReference type="PROSITE" id="PS51007"/>
    </source>
</evidence>
<gene>
    <name evidence="5" type="ORF">METZ01_LOCUS32789</name>
</gene>
<keyword evidence="3" id="KW-0408">Iron</keyword>
<dbReference type="SUPFAM" id="SSF46626">
    <property type="entry name" value="Cytochrome c"/>
    <property type="match status" value="1"/>
</dbReference>
<organism evidence="5">
    <name type="scientific">marine metagenome</name>
    <dbReference type="NCBI Taxonomy" id="408172"/>
    <lineage>
        <taxon>unclassified sequences</taxon>
        <taxon>metagenomes</taxon>
        <taxon>ecological metagenomes</taxon>
    </lineage>
</organism>
<evidence type="ECO:0000256" key="3">
    <source>
        <dbReference type="ARBA" id="ARBA00023004"/>
    </source>
</evidence>
<evidence type="ECO:0000313" key="5">
    <source>
        <dbReference type="EMBL" id="SUZ79935.1"/>
    </source>
</evidence>
<proteinExistence type="predicted"/>
<dbReference type="EMBL" id="UINC01001406">
    <property type="protein sequence ID" value="SUZ79935.1"/>
    <property type="molecule type" value="Genomic_DNA"/>
</dbReference>
<protein>
    <recommendedName>
        <fullName evidence="4">Cytochrome c domain-containing protein</fullName>
    </recommendedName>
</protein>
<dbReference type="GO" id="GO:0046872">
    <property type="term" value="F:metal ion binding"/>
    <property type="evidence" value="ECO:0007669"/>
    <property type="project" value="UniProtKB-KW"/>
</dbReference>
<keyword evidence="1" id="KW-0349">Heme</keyword>
<dbReference type="Pfam" id="PF13442">
    <property type="entry name" value="Cytochrome_CBB3"/>
    <property type="match status" value="1"/>
</dbReference>
<evidence type="ECO:0000256" key="1">
    <source>
        <dbReference type="ARBA" id="ARBA00022617"/>
    </source>
</evidence>
<name>A0A381QKQ4_9ZZZZ</name>
<sequence length="206" mass="23192">MTTATVGAMDQYPYFDPQKGYGIEDDARPWFDGKDYPYFREMYNGKSLKPQEEGSYQRFPEKSVPVRVVLGKIVKIYDPFIPAVFGDGAGTKGNPREFIPKNPTQATADSIKRGQALFNTYCAACHGEDGLSQTVVVEKGVPAPPIKYFFQIPTAAPHLYNKIKYGSFFQEPRGFMPAYGAQTSVRDRWDMVNYMMSESFGKGRSQ</sequence>
<accession>A0A381QKQ4</accession>
<dbReference type="InterPro" id="IPR009056">
    <property type="entry name" value="Cyt_c-like_dom"/>
</dbReference>
<dbReference type="PROSITE" id="PS51007">
    <property type="entry name" value="CYTC"/>
    <property type="match status" value="1"/>
</dbReference>
<dbReference type="GO" id="GO:0020037">
    <property type="term" value="F:heme binding"/>
    <property type="evidence" value="ECO:0007669"/>
    <property type="project" value="InterPro"/>
</dbReference>
<dbReference type="Gene3D" id="1.10.760.10">
    <property type="entry name" value="Cytochrome c-like domain"/>
    <property type="match status" value="1"/>
</dbReference>
<evidence type="ECO:0000256" key="2">
    <source>
        <dbReference type="ARBA" id="ARBA00022723"/>
    </source>
</evidence>
<keyword evidence="2" id="KW-0479">Metal-binding</keyword>
<dbReference type="GO" id="GO:0009055">
    <property type="term" value="F:electron transfer activity"/>
    <property type="evidence" value="ECO:0007669"/>
    <property type="project" value="InterPro"/>
</dbReference>
<dbReference type="AlphaFoldDB" id="A0A381QKQ4"/>
<feature type="domain" description="Cytochrome c" evidence="4">
    <location>
        <begin position="109"/>
        <end position="199"/>
    </location>
</feature>
<dbReference type="InterPro" id="IPR036909">
    <property type="entry name" value="Cyt_c-like_dom_sf"/>
</dbReference>